<keyword evidence="2" id="KW-1185">Reference proteome</keyword>
<dbReference type="EMBL" id="BAABDS010000041">
    <property type="protein sequence ID" value="GAA3719207.1"/>
    <property type="molecule type" value="Genomic_DNA"/>
</dbReference>
<name>A0ABP7EIT8_9GAMM</name>
<dbReference type="Proteomes" id="UP001501479">
    <property type="component" value="Unassembled WGS sequence"/>
</dbReference>
<evidence type="ECO:0000313" key="1">
    <source>
        <dbReference type="EMBL" id="GAA3719207.1"/>
    </source>
</evidence>
<protein>
    <submittedName>
        <fullName evidence="1">Uncharacterized protein</fullName>
    </submittedName>
</protein>
<dbReference type="RefSeq" id="WP_344965504.1">
    <property type="nucleotide sequence ID" value="NZ_BAABDS010000041.1"/>
</dbReference>
<evidence type="ECO:0000313" key="2">
    <source>
        <dbReference type="Proteomes" id="UP001501479"/>
    </source>
</evidence>
<proteinExistence type="predicted"/>
<sequence>MANKRLIKNITPGSRTRQTRPAVYLPQSRDTVSIVQINGKRTHCPRFCIDSIKDIT</sequence>
<reference evidence="2" key="1">
    <citation type="journal article" date="2019" name="Int. J. Syst. Evol. Microbiol.">
        <title>The Global Catalogue of Microorganisms (GCM) 10K type strain sequencing project: providing services to taxonomists for standard genome sequencing and annotation.</title>
        <authorList>
            <consortium name="The Broad Institute Genomics Platform"/>
            <consortium name="The Broad Institute Genome Sequencing Center for Infectious Disease"/>
            <person name="Wu L."/>
            <person name="Ma J."/>
        </authorList>
    </citation>
    <scope>NUCLEOTIDE SEQUENCE [LARGE SCALE GENOMIC DNA]</scope>
    <source>
        <strain evidence="2">JCM 17329</strain>
    </source>
</reference>
<gene>
    <name evidence="1" type="ORF">GCM10022421_29250</name>
</gene>
<organism evidence="1 2">
    <name type="scientific">Oceanisphaera sediminis</name>
    <dbReference type="NCBI Taxonomy" id="981381"/>
    <lineage>
        <taxon>Bacteria</taxon>
        <taxon>Pseudomonadati</taxon>
        <taxon>Pseudomonadota</taxon>
        <taxon>Gammaproteobacteria</taxon>
        <taxon>Aeromonadales</taxon>
        <taxon>Aeromonadaceae</taxon>
        <taxon>Oceanisphaera</taxon>
    </lineage>
</organism>
<comment type="caution">
    <text evidence="1">The sequence shown here is derived from an EMBL/GenBank/DDBJ whole genome shotgun (WGS) entry which is preliminary data.</text>
</comment>
<accession>A0ABP7EIT8</accession>